<evidence type="ECO:0000256" key="6">
    <source>
        <dbReference type="ARBA" id="ARBA00034078"/>
    </source>
</evidence>
<dbReference type="PANTHER" id="PTHR43342:SF2">
    <property type="entry name" value="POTENTIAL NAD-REDUCING HYDROGENASE SUBUNIT"/>
    <property type="match status" value="1"/>
</dbReference>
<evidence type="ECO:0000256" key="5">
    <source>
        <dbReference type="ARBA" id="ARBA00023014"/>
    </source>
</evidence>
<dbReference type="PANTHER" id="PTHR43342">
    <property type="entry name" value="NADH-QUINONE OXIDOREDUCTASE, E SUBUNIT"/>
    <property type="match status" value="1"/>
</dbReference>
<keyword evidence="2 7" id="KW-0001">2Fe-2S</keyword>
<feature type="binding site" evidence="7">
    <location>
        <position position="91"/>
    </location>
    <ligand>
        <name>[2Fe-2S] cluster</name>
        <dbReference type="ChEBI" id="CHEBI:190135"/>
    </ligand>
</feature>
<evidence type="ECO:0000256" key="2">
    <source>
        <dbReference type="ARBA" id="ARBA00022714"/>
    </source>
</evidence>
<organism evidence="8 9">
    <name type="scientific">Proteiniphilum saccharofermentans</name>
    <dbReference type="NCBI Taxonomy" id="1642647"/>
    <lineage>
        <taxon>Bacteria</taxon>
        <taxon>Pseudomonadati</taxon>
        <taxon>Bacteroidota</taxon>
        <taxon>Bacteroidia</taxon>
        <taxon>Bacteroidales</taxon>
        <taxon>Dysgonomonadaceae</taxon>
        <taxon>Proteiniphilum</taxon>
    </lineage>
</organism>
<dbReference type="InterPro" id="IPR036249">
    <property type="entry name" value="Thioredoxin-like_sf"/>
</dbReference>
<feature type="binding site" evidence="7">
    <location>
        <position position="138"/>
    </location>
    <ligand>
        <name>[2Fe-2S] cluster</name>
        <dbReference type="ChEBI" id="CHEBI:190135"/>
    </ligand>
</feature>
<evidence type="ECO:0000313" key="8">
    <source>
        <dbReference type="EMBL" id="SCD21820.1"/>
    </source>
</evidence>
<dbReference type="AlphaFoldDB" id="A0A1R3T3P4"/>
<dbReference type="EMBL" id="LT605205">
    <property type="protein sequence ID" value="SCD21820.1"/>
    <property type="molecule type" value="Genomic_DNA"/>
</dbReference>
<comment type="cofactor">
    <cofactor evidence="6">
        <name>[2Fe-2S] cluster</name>
        <dbReference type="ChEBI" id="CHEBI:190135"/>
    </cofactor>
</comment>
<feature type="binding site" evidence="7">
    <location>
        <position position="86"/>
    </location>
    <ligand>
        <name>[2Fe-2S] cluster</name>
        <dbReference type="ChEBI" id="CHEBI:190135"/>
    </ligand>
</feature>
<comment type="similarity">
    <text evidence="1">Belongs to the complex I 24 kDa subunit family.</text>
</comment>
<dbReference type="Gene3D" id="3.40.30.10">
    <property type="entry name" value="Glutaredoxin"/>
    <property type="match status" value="1"/>
</dbReference>
<evidence type="ECO:0000256" key="7">
    <source>
        <dbReference type="PIRSR" id="PIRSR000216-1"/>
    </source>
</evidence>
<dbReference type="GO" id="GO:0016491">
    <property type="term" value="F:oxidoreductase activity"/>
    <property type="evidence" value="ECO:0007669"/>
    <property type="project" value="InterPro"/>
</dbReference>
<dbReference type="PIRSF" id="PIRSF000216">
    <property type="entry name" value="NADH_DH_24kDa"/>
    <property type="match status" value="1"/>
</dbReference>
<dbReference type="CDD" id="cd03064">
    <property type="entry name" value="TRX_Fd_NuoE"/>
    <property type="match status" value="1"/>
</dbReference>
<protein>
    <submittedName>
        <fullName evidence="8">Thioredoxin-like [2Fe-2S] ferredoxin</fullName>
    </submittedName>
</protein>
<gene>
    <name evidence="8" type="ORF">PSM36_3031</name>
</gene>
<keyword evidence="4 7" id="KW-0408">Iron</keyword>
<dbReference type="GO" id="GO:0046872">
    <property type="term" value="F:metal ion binding"/>
    <property type="evidence" value="ECO:0007669"/>
    <property type="project" value="UniProtKB-KW"/>
</dbReference>
<reference evidence="8 9" key="1">
    <citation type="submission" date="2016-08" db="EMBL/GenBank/DDBJ databases">
        <authorList>
            <person name="Seilhamer J.J."/>
        </authorList>
    </citation>
    <scope>NUCLEOTIDE SEQUENCE [LARGE SCALE GENOMIC DNA]</scope>
    <source>
        <strain evidence="8">M3/6</strain>
    </source>
</reference>
<dbReference type="InterPro" id="IPR042128">
    <property type="entry name" value="NuoE_dom"/>
</dbReference>
<sequence length="180" mass="20120">MKTLTYVPVSEALLDEIIEKHRGKPGMLLTTLEEIQEKNHLKYLPGETLAEISRKMKIPYTQVYSVASFYSYFNLKPQGKHTVVVCRGTACHTKGSKALLDDIAAILGFKRDEDDTESSYTTPDNLFTIKTVACFGQCAQSPVVEVDGIIHSNVNSQKLLNILDKLKRGKSRRTGKNNLT</sequence>
<evidence type="ECO:0000256" key="4">
    <source>
        <dbReference type="ARBA" id="ARBA00023004"/>
    </source>
</evidence>
<proteinExistence type="inferred from homology"/>
<dbReference type="Proteomes" id="UP000187464">
    <property type="component" value="Chromosome I"/>
</dbReference>
<feature type="binding site" evidence="7">
    <location>
        <position position="134"/>
    </location>
    <ligand>
        <name>[2Fe-2S] cluster</name>
        <dbReference type="ChEBI" id="CHEBI:190135"/>
    </ligand>
</feature>
<name>A0A1R3T3P4_9BACT</name>
<accession>A0A1R3T3P4</accession>
<dbReference type="STRING" id="1642647.PSM36_3031"/>
<evidence type="ECO:0000256" key="1">
    <source>
        <dbReference type="ARBA" id="ARBA00010643"/>
    </source>
</evidence>
<dbReference type="Pfam" id="PF01257">
    <property type="entry name" value="2Fe-2S_thioredx"/>
    <property type="match status" value="1"/>
</dbReference>
<dbReference type="KEGG" id="psac:PSM36_3031"/>
<keyword evidence="5 7" id="KW-0411">Iron-sulfur</keyword>
<dbReference type="InterPro" id="IPR002023">
    <property type="entry name" value="NuoE-like"/>
</dbReference>
<dbReference type="InterPro" id="IPR028431">
    <property type="entry name" value="NADP_DH_HndA-like"/>
</dbReference>
<keyword evidence="9" id="KW-1185">Reference proteome</keyword>
<dbReference type="InterPro" id="IPR041921">
    <property type="entry name" value="NuoE_N"/>
</dbReference>
<dbReference type="RefSeq" id="WP_076931581.1">
    <property type="nucleotide sequence ID" value="NZ_LT605205.1"/>
</dbReference>
<keyword evidence="3 7" id="KW-0479">Metal-binding</keyword>
<comment type="cofactor">
    <cofactor evidence="7">
        <name>[2Fe-2S] cluster</name>
        <dbReference type="ChEBI" id="CHEBI:190135"/>
    </cofactor>
    <text evidence="7">Binds 1 [2Fe-2S] cluster.</text>
</comment>
<dbReference type="GO" id="GO:0051537">
    <property type="term" value="F:2 iron, 2 sulfur cluster binding"/>
    <property type="evidence" value="ECO:0007669"/>
    <property type="project" value="UniProtKB-KW"/>
</dbReference>
<dbReference type="SUPFAM" id="SSF52833">
    <property type="entry name" value="Thioredoxin-like"/>
    <property type="match status" value="1"/>
</dbReference>
<evidence type="ECO:0000256" key="3">
    <source>
        <dbReference type="ARBA" id="ARBA00022723"/>
    </source>
</evidence>
<evidence type="ECO:0000313" key="9">
    <source>
        <dbReference type="Proteomes" id="UP000187464"/>
    </source>
</evidence>
<dbReference type="Gene3D" id="1.10.10.1590">
    <property type="entry name" value="NADH-quinone oxidoreductase subunit E"/>
    <property type="match status" value="1"/>
</dbReference>